<dbReference type="GO" id="GO:0004523">
    <property type="term" value="F:RNA-DNA hybrid ribonuclease activity"/>
    <property type="evidence" value="ECO:0007669"/>
    <property type="project" value="InterPro"/>
</dbReference>
<dbReference type="InterPro" id="IPR036397">
    <property type="entry name" value="RNaseH_sf"/>
</dbReference>
<name>A0A0D2ZUU5_BRAOL</name>
<dbReference type="EnsemblPlants" id="Bo01384s010.1">
    <property type="protein sequence ID" value="Bo01384s010.1"/>
    <property type="gene ID" value="Bo01384s010"/>
</dbReference>
<reference evidence="2" key="2">
    <citation type="submission" date="2015-06" db="UniProtKB">
        <authorList>
            <consortium name="EnsemblPlants"/>
        </authorList>
    </citation>
    <scope>IDENTIFICATION</scope>
</reference>
<dbReference type="eggNOG" id="KOG1075">
    <property type="taxonomic scope" value="Eukaryota"/>
</dbReference>
<reference evidence="2" key="1">
    <citation type="journal article" date="2014" name="Genome Biol.">
        <title>Transcriptome and methylome profiling reveals relics of genome dominance in the mesopolyploid Brassica oleracea.</title>
        <authorList>
            <person name="Parkin I.A."/>
            <person name="Koh C."/>
            <person name="Tang H."/>
            <person name="Robinson S.J."/>
            <person name="Kagale S."/>
            <person name="Clarke W.E."/>
            <person name="Town C.D."/>
            <person name="Nixon J."/>
            <person name="Krishnakumar V."/>
            <person name="Bidwell S.L."/>
            <person name="Denoeud F."/>
            <person name="Belcram H."/>
            <person name="Links M.G."/>
            <person name="Just J."/>
            <person name="Clarke C."/>
            <person name="Bender T."/>
            <person name="Huebert T."/>
            <person name="Mason A.S."/>
            <person name="Pires J.C."/>
            <person name="Barker G."/>
            <person name="Moore J."/>
            <person name="Walley P.G."/>
            <person name="Manoli S."/>
            <person name="Batley J."/>
            <person name="Edwards D."/>
            <person name="Nelson M.N."/>
            <person name="Wang X."/>
            <person name="Paterson A.H."/>
            <person name="King G."/>
            <person name="Bancroft I."/>
            <person name="Chalhoub B."/>
            <person name="Sharpe A.G."/>
        </authorList>
    </citation>
    <scope>NUCLEOTIDE SEQUENCE [LARGE SCALE GENOMIC DNA]</scope>
    <source>
        <strain evidence="2">cv. TO1000</strain>
    </source>
</reference>
<feature type="domain" description="RNase H type-1" evidence="1">
    <location>
        <begin position="9"/>
        <end position="83"/>
    </location>
</feature>
<dbReference type="Pfam" id="PF13456">
    <property type="entry name" value="RVT_3"/>
    <property type="match status" value="1"/>
</dbReference>
<dbReference type="AlphaFoldDB" id="A0A0D2ZUU5"/>
<sequence length="105" mass="12068">MGARNTIASQSPFHSEIEALIWAMNCMRESKTLVKMVSESEEWLAFASYLEDVRMLKKSFNSLELIHIPRTQNSRTDSLARNARKQSSFVVHMDTELPVWFATST</sequence>
<evidence type="ECO:0000259" key="1">
    <source>
        <dbReference type="Pfam" id="PF13456"/>
    </source>
</evidence>
<proteinExistence type="predicted"/>
<protein>
    <recommendedName>
        <fullName evidence="1">RNase H type-1 domain-containing protein</fullName>
    </recommendedName>
</protein>
<dbReference type="OMA" id="IHIPRTQ"/>
<dbReference type="GO" id="GO:0003676">
    <property type="term" value="F:nucleic acid binding"/>
    <property type="evidence" value="ECO:0007669"/>
    <property type="project" value="InterPro"/>
</dbReference>
<dbReference type="InterPro" id="IPR012337">
    <property type="entry name" value="RNaseH-like_sf"/>
</dbReference>
<dbReference type="HOGENOM" id="CLU_147628_1_0_1"/>
<evidence type="ECO:0000313" key="2">
    <source>
        <dbReference type="EnsemblPlants" id="Bo01384s010.1"/>
    </source>
</evidence>
<keyword evidence="3" id="KW-1185">Reference proteome</keyword>
<accession>A0A0D2ZUU5</accession>
<dbReference type="Gene3D" id="3.30.420.10">
    <property type="entry name" value="Ribonuclease H-like superfamily/Ribonuclease H"/>
    <property type="match status" value="1"/>
</dbReference>
<evidence type="ECO:0000313" key="3">
    <source>
        <dbReference type="Proteomes" id="UP000032141"/>
    </source>
</evidence>
<dbReference type="SUPFAM" id="SSF53098">
    <property type="entry name" value="Ribonuclease H-like"/>
    <property type="match status" value="1"/>
</dbReference>
<dbReference type="Gramene" id="Bo01384s010.1">
    <property type="protein sequence ID" value="Bo01384s010.1"/>
    <property type="gene ID" value="Bo01384s010"/>
</dbReference>
<organism evidence="2 3">
    <name type="scientific">Brassica oleracea var. oleracea</name>
    <dbReference type="NCBI Taxonomy" id="109376"/>
    <lineage>
        <taxon>Eukaryota</taxon>
        <taxon>Viridiplantae</taxon>
        <taxon>Streptophyta</taxon>
        <taxon>Embryophyta</taxon>
        <taxon>Tracheophyta</taxon>
        <taxon>Spermatophyta</taxon>
        <taxon>Magnoliopsida</taxon>
        <taxon>eudicotyledons</taxon>
        <taxon>Gunneridae</taxon>
        <taxon>Pentapetalae</taxon>
        <taxon>rosids</taxon>
        <taxon>malvids</taxon>
        <taxon>Brassicales</taxon>
        <taxon>Brassicaceae</taxon>
        <taxon>Brassiceae</taxon>
        <taxon>Brassica</taxon>
    </lineage>
</organism>
<dbReference type="Proteomes" id="UP000032141">
    <property type="component" value="Unassembled WGS sequence"/>
</dbReference>
<dbReference type="InterPro" id="IPR002156">
    <property type="entry name" value="RNaseH_domain"/>
</dbReference>